<feature type="domain" description="ABC transporter" evidence="11">
    <location>
        <begin position="301"/>
        <end position="545"/>
    </location>
</feature>
<accession>A0A328Q3D7</accession>
<protein>
    <submittedName>
        <fullName evidence="12">Cobalt ABC transporter ATP-binding protein</fullName>
    </submittedName>
</protein>
<evidence type="ECO:0000256" key="7">
    <source>
        <dbReference type="ARBA" id="ARBA00022840"/>
    </source>
</evidence>
<evidence type="ECO:0000256" key="3">
    <source>
        <dbReference type="ARBA" id="ARBA00022448"/>
    </source>
</evidence>
<evidence type="ECO:0000256" key="8">
    <source>
        <dbReference type="ARBA" id="ARBA00022967"/>
    </source>
</evidence>
<dbReference type="InterPro" id="IPR017871">
    <property type="entry name" value="ABC_transporter-like_CS"/>
</dbReference>
<dbReference type="GO" id="GO:0005524">
    <property type="term" value="F:ATP binding"/>
    <property type="evidence" value="ECO:0007669"/>
    <property type="project" value="UniProtKB-KW"/>
</dbReference>
<sequence>MALLEVKDFSFKYNEEKVLKDINFKINEGEFVLLCGPSGSGKTTLLNNIKKELKPAGDTYGQIFFDDILVEELDDEKSACDIGLMFQNPDAQIVTDTVIQEIAFPLENIGLPTDEIRNRIAEMSTFFGIDKLLHENVNNLSGGQKQLVNLCSLLVLKPKLLLLDEPTSQLDPIASYDFLAMLRRLNEEFSITIIVTEHKMDNIFPFANKVIYLQNGNLKYINDSRNICDDIKDDEVFKYYMPEVTRVNLLLKDKFDSIKDVEVALSVREGIQLLNNMDDIIKDIPLQALSRTKVENTDELVLVKDLWFGYEKENVILKGIGFNVNKGEYITIIGGNGSGKSTFLKLLAGLIKPVKGKIKYAKNTKISYVHQNPMVQFTEDTVLKELSNIRESKIETDFNFNPFNKSKKENEIDKSINKTIELSDYAMELVDYFDIRKILNNHPYDCSGGEQQKIAFIKALLDNPDILILDEPTKGLDPISNHKLGELLKQVNNEGTTIIMTTHDLSFVADSVERCVMIFDGSLQLDTTPTQIFSSNNFYTTFVNRMVKNYLPKAISIKDVKEQWSL</sequence>
<evidence type="ECO:0000256" key="9">
    <source>
        <dbReference type="ARBA" id="ARBA00023136"/>
    </source>
</evidence>
<dbReference type="CDD" id="cd03225">
    <property type="entry name" value="ABC_cobalt_CbiO_domain1"/>
    <property type="match status" value="2"/>
</dbReference>
<evidence type="ECO:0000256" key="4">
    <source>
        <dbReference type="ARBA" id="ARBA00022475"/>
    </source>
</evidence>
<evidence type="ECO:0000256" key="1">
    <source>
        <dbReference type="ARBA" id="ARBA00004202"/>
    </source>
</evidence>
<dbReference type="PANTHER" id="PTHR43553:SF23">
    <property type="entry name" value="ABC TRANSPORTER ATP-BINDING COMPONENT"/>
    <property type="match status" value="1"/>
</dbReference>
<dbReference type="SMART" id="SM00382">
    <property type="entry name" value="AAA"/>
    <property type="match status" value="2"/>
</dbReference>
<dbReference type="EMBL" id="NGJK01000071">
    <property type="protein sequence ID" value="RAP02815.1"/>
    <property type="molecule type" value="Genomic_DNA"/>
</dbReference>
<comment type="function">
    <text evidence="10">Probably part of an ABC transporter complex. Responsible for energy coupling to the transport system.</text>
</comment>
<dbReference type="GO" id="GO:0042626">
    <property type="term" value="F:ATPase-coupled transmembrane transporter activity"/>
    <property type="evidence" value="ECO:0007669"/>
    <property type="project" value="TreeGrafter"/>
</dbReference>
<dbReference type="InterPro" id="IPR003593">
    <property type="entry name" value="AAA+_ATPase"/>
</dbReference>
<dbReference type="Proteomes" id="UP000248557">
    <property type="component" value="Unassembled WGS sequence"/>
</dbReference>
<dbReference type="Gene3D" id="3.40.50.300">
    <property type="entry name" value="P-loop containing nucleotide triphosphate hydrolases"/>
    <property type="match status" value="2"/>
</dbReference>
<evidence type="ECO:0000256" key="6">
    <source>
        <dbReference type="ARBA" id="ARBA00022741"/>
    </source>
</evidence>
<dbReference type="InterPro" id="IPR015856">
    <property type="entry name" value="ABC_transpr_CbiO/EcfA_su"/>
</dbReference>
<keyword evidence="3" id="KW-0813">Transport</keyword>
<gene>
    <name evidence="12" type="ORF">CA615_05530</name>
</gene>
<organism evidence="12 13">
    <name type="scientific">Methanosphaera stadtmanae</name>
    <dbReference type="NCBI Taxonomy" id="2317"/>
    <lineage>
        <taxon>Archaea</taxon>
        <taxon>Methanobacteriati</taxon>
        <taxon>Methanobacteriota</taxon>
        <taxon>Methanomada group</taxon>
        <taxon>Methanobacteria</taxon>
        <taxon>Methanobacteriales</taxon>
        <taxon>Methanobacteriaceae</taxon>
        <taxon>Methanosphaera</taxon>
    </lineage>
</organism>
<dbReference type="PANTHER" id="PTHR43553">
    <property type="entry name" value="HEAVY METAL TRANSPORTER"/>
    <property type="match status" value="1"/>
</dbReference>
<dbReference type="RefSeq" id="WP_112149662.1">
    <property type="nucleotide sequence ID" value="NZ_JAXJAF010000224.1"/>
</dbReference>
<name>A0A328Q3D7_9EURY</name>
<proteinExistence type="inferred from homology"/>
<keyword evidence="6" id="KW-0547">Nucleotide-binding</keyword>
<dbReference type="SUPFAM" id="SSF52540">
    <property type="entry name" value="P-loop containing nucleoside triphosphate hydrolases"/>
    <property type="match status" value="2"/>
</dbReference>
<evidence type="ECO:0000313" key="12">
    <source>
        <dbReference type="EMBL" id="RAP02815.1"/>
    </source>
</evidence>
<dbReference type="InterPro" id="IPR050095">
    <property type="entry name" value="ECF_ABC_transporter_ATP-bd"/>
</dbReference>
<dbReference type="AlphaFoldDB" id="A0A328Q3D7"/>
<keyword evidence="9" id="KW-0472">Membrane</keyword>
<evidence type="ECO:0000259" key="11">
    <source>
        <dbReference type="PROSITE" id="PS50893"/>
    </source>
</evidence>
<evidence type="ECO:0000256" key="2">
    <source>
        <dbReference type="ARBA" id="ARBA00005417"/>
    </source>
</evidence>
<keyword evidence="5" id="KW-0677">Repeat</keyword>
<keyword evidence="8" id="KW-1278">Translocase</keyword>
<dbReference type="PROSITE" id="PS50893">
    <property type="entry name" value="ABC_TRANSPORTER_2"/>
    <property type="match status" value="2"/>
</dbReference>
<evidence type="ECO:0000256" key="5">
    <source>
        <dbReference type="ARBA" id="ARBA00022737"/>
    </source>
</evidence>
<evidence type="ECO:0000313" key="13">
    <source>
        <dbReference type="Proteomes" id="UP000248557"/>
    </source>
</evidence>
<comment type="subcellular location">
    <subcellularLocation>
        <location evidence="1">Cell membrane</location>
        <topology evidence="1">Peripheral membrane protein</topology>
    </subcellularLocation>
</comment>
<keyword evidence="4" id="KW-1003">Cell membrane</keyword>
<comment type="caution">
    <text evidence="12">The sequence shown here is derived from an EMBL/GenBank/DDBJ whole genome shotgun (WGS) entry which is preliminary data.</text>
</comment>
<evidence type="ECO:0000256" key="10">
    <source>
        <dbReference type="ARBA" id="ARBA00025157"/>
    </source>
</evidence>
<dbReference type="GO" id="GO:0016887">
    <property type="term" value="F:ATP hydrolysis activity"/>
    <property type="evidence" value="ECO:0007669"/>
    <property type="project" value="InterPro"/>
</dbReference>
<dbReference type="InterPro" id="IPR027417">
    <property type="entry name" value="P-loop_NTPase"/>
</dbReference>
<feature type="domain" description="ABC transporter" evidence="11">
    <location>
        <begin position="4"/>
        <end position="240"/>
    </location>
</feature>
<comment type="similarity">
    <text evidence="2">Belongs to the ABC transporter superfamily.</text>
</comment>
<dbReference type="InterPro" id="IPR003439">
    <property type="entry name" value="ABC_transporter-like_ATP-bd"/>
</dbReference>
<dbReference type="PROSITE" id="PS00211">
    <property type="entry name" value="ABC_TRANSPORTER_1"/>
    <property type="match status" value="2"/>
</dbReference>
<dbReference type="GO" id="GO:0043190">
    <property type="term" value="C:ATP-binding cassette (ABC) transporter complex"/>
    <property type="evidence" value="ECO:0007669"/>
    <property type="project" value="TreeGrafter"/>
</dbReference>
<dbReference type="Pfam" id="PF00005">
    <property type="entry name" value="ABC_tran"/>
    <property type="match status" value="2"/>
</dbReference>
<reference evidence="12 13" key="1">
    <citation type="submission" date="2017-05" db="EMBL/GenBank/DDBJ databases">
        <title>Host range expansion of the Methanosphaera genus to humans and monogastric animals involves recent and extensive reduction in genome content.</title>
        <authorList>
            <person name="Hoedt E.C."/>
            <person name="Volmer J.G."/>
            <person name="Parks D.H."/>
            <person name="Rosewarne C.P."/>
            <person name="Denman S.E."/>
            <person name="Mcsweeney C.S."/>
            <person name="O Cuiv P."/>
            <person name="Hugenholtz P."/>
            <person name="Tyson G.W."/>
            <person name="Morrison M."/>
        </authorList>
    </citation>
    <scope>NUCLEOTIDE SEQUENCE [LARGE SCALE GENOMIC DNA]</scope>
    <source>
        <strain evidence="12 13">PA5</strain>
    </source>
</reference>
<keyword evidence="7 12" id="KW-0067">ATP-binding</keyword>